<dbReference type="Pfam" id="PF00874">
    <property type="entry name" value="PRD"/>
    <property type="match status" value="1"/>
</dbReference>
<dbReference type="EMBL" id="WKPJ01000026">
    <property type="protein sequence ID" value="MSA90423.1"/>
    <property type="molecule type" value="Genomic_DNA"/>
</dbReference>
<keyword evidence="10" id="KW-1185">Reference proteome</keyword>
<dbReference type="InterPro" id="IPR016152">
    <property type="entry name" value="PTrfase/Anion_transptr"/>
</dbReference>
<dbReference type="EMBL" id="WKPI01000028">
    <property type="protein sequence ID" value="MSC34153.1"/>
    <property type="molecule type" value="Genomic_DNA"/>
</dbReference>
<evidence type="ECO:0000256" key="2">
    <source>
        <dbReference type="ARBA" id="ARBA00023015"/>
    </source>
</evidence>
<dbReference type="InterPro" id="IPR007737">
    <property type="entry name" value="Mga_HTH"/>
</dbReference>
<dbReference type="SUPFAM" id="SSF63520">
    <property type="entry name" value="PTS-regulatory domain, PRD"/>
    <property type="match status" value="1"/>
</dbReference>
<evidence type="ECO:0000259" key="5">
    <source>
        <dbReference type="PROSITE" id="PS51094"/>
    </source>
</evidence>
<sequence>MMLRKHERALIEYLLKRKTWVTSDELSSFLNVSIRTLRSRIKEVNGAVKLIDSSNYGYRIHDEEAARKLIEGKTDSLEFSVKSRRNTIIKRLILSETRIDFYTLAEELCISDSTLQADLISIKKRLDQYQIKLKIIGDQIQVISDETNYRKLMSSILYEEANDGFMSYDILREMFPNYDILSLRKIIVEELAKNGLSANDYGLISMILHFCILFDRLHFHSISRHPQISGDNGKYKATQDILRRLEKDEGIIIDETEKDSFGAIVSLYSRPMKSDRFNLSSQQNLDQDIYDFVVDLTSLLYKKYFVNVQDDVFISGLTLHLEQLLANDKRHLRNPLVGTIRNGSPVIYELAVITAQVINEKWPQLDLNEHEISYLAIHIGLAFEKKEREKLNIALINLDYNNSSEMIANKIKNLFFLNIKNIDIYSNEVEVQEDQVDLVLSTLKTKRQFSNIVQISLFINSDDEARIQKAINETIAEKENSIGISLFSLFKENHFIYFDKRIADCTNIISELCRPIVNDGLEKRDFRERVIARERVSPTSYLNIAVPHTFDSNSQKTSISVGLLKHPIVWGANKVNIVFLLSISKADQKAFIKILEKLIRLFTSDIWIKEVKRIDSYQKFIDFIEKNKD</sequence>
<evidence type="ECO:0000313" key="8">
    <source>
        <dbReference type="EMBL" id="MSC34153.1"/>
    </source>
</evidence>
<evidence type="ECO:0000256" key="4">
    <source>
        <dbReference type="ARBA" id="ARBA00023163"/>
    </source>
</evidence>
<proteinExistence type="predicted"/>
<dbReference type="Pfam" id="PF05043">
    <property type="entry name" value="Mga"/>
    <property type="match status" value="1"/>
</dbReference>
<evidence type="ECO:0000313" key="7">
    <source>
        <dbReference type="EMBL" id="MSA90423.1"/>
    </source>
</evidence>
<dbReference type="PROSITE" id="PS51372">
    <property type="entry name" value="PRD_2"/>
    <property type="match status" value="1"/>
</dbReference>
<feature type="domain" description="PTS EIIA type-2" evidence="5">
    <location>
        <begin position="489"/>
        <end position="627"/>
    </location>
</feature>
<evidence type="ECO:0000256" key="3">
    <source>
        <dbReference type="ARBA" id="ARBA00023159"/>
    </source>
</evidence>
<dbReference type="PANTHER" id="PTHR30185:SF12">
    <property type="entry name" value="TRANSCRIPTIONAL REGULATOR MANR"/>
    <property type="match status" value="1"/>
</dbReference>
<dbReference type="PROSITE" id="PS51094">
    <property type="entry name" value="PTS_EIIA_TYPE_2"/>
    <property type="match status" value="1"/>
</dbReference>
<dbReference type="Gene3D" id="1.10.1790.10">
    <property type="entry name" value="PRD domain"/>
    <property type="match status" value="1"/>
</dbReference>
<evidence type="ECO:0000256" key="1">
    <source>
        <dbReference type="ARBA" id="ARBA00022737"/>
    </source>
</evidence>
<keyword evidence="1" id="KW-0677">Repeat</keyword>
<reference evidence="9 10" key="1">
    <citation type="journal article" date="2019" name="Nat. Med.">
        <title>A library of human gut bacterial isolates paired with longitudinal multiomics data enables mechanistic microbiome research.</title>
        <authorList>
            <person name="Poyet M."/>
            <person name="Groussin M."/>
            <person name="Gibbons S.M."/>
            <person name="Avila-Pacheco J."/>
            <person name="Jiang X."/>
            <person name="Kearney S.M."/>
            <person name="Perrotta A.R."/>
            <person name="Berdy B."/>
            <person name="Zhao S."/>
            <person name="Lieberman T.D."/>
            <person name="Swanson P.K."/>
            <person name="Smith M."/>
            <person name="Roesemann S."/>
            <person name="Alexander J.E."/>
            <person name="Rich S.A."/>
            <person name="Livny J."/>
            <person name="Vlamakis H."/>
            <person name="Clish C."/>
            <person name="Bullock K."/>
            <person name="Deik A."/>
            <person name="Scott J."/>
            <person name="Pierce K.A."/>
            <person name="Xavier R.J."/>
            <person name="Alm E.J."/>
        </authorList>
    </citation>
    <scope>NUCLEOTIDE SEQUENCE [LARGE SCALE GENOMIC DNA]</scope>
    <source>
        <strain evidence="7 9">BIOML-A4</strain>
        <strain evidence="8 10">BIOML-A5</strain>
    </source>
</reference>
<keyword evidence="2" id="KW-0805">Transcription regulation</keyword>
<dbReference type="OrthoDB" id="3175596at2"/>
<dbReference type="InterPro" id="IPR036388">
    <property type="entry name" value="WH-like_DNA-bd_sf"/>
</dbReference>
<feature type="domain" description="PRD" evidence="6">
    <location>
        <begin position="284"/>
        <end position="389"/>
    </location>
</feature>
<accession>A0A6N7S962</accession>
<evidence type="ECO:0000313" key="10">
    <source>
        <dbReference type="Proteomes" id="UP000480929"/>
    </source>
</evidence>
<dbReference type="AlphaFoldDB" id="A0A6N7S962"/>
<dbReference type="Gene3D" id="1.10.10.10">
    <property type="entry name" value="Winged helix-like DNA-binding domain superfamily/Winged helix DNA-binding domain"/>
    <property type="match status" value="1"/>
</dbReference>
<name>A0A6N7S962_9FIRM</name>
<keyword evidence="4" id="KW-0804">Transcription</keyword>
<dbReference type="InterPro" id="IPR002178">
    <property type="entry name" value="PTS_EIIA_type-2_dom"/>
</dbReference>
<dbReference type="SUPFAM" id="SSF55804">
    <property type="entry name" value="Phoshotransferase/anion transport protein"/>
    <property type="match status" value="1"/>
</dbReference>
<dbReference type="Proteomes" id="UP000433575">
    <property type="component" value="Unassembled WGS sequence"/>
</dbReference>
<dbReference type="GO" id="GO:0006355">
    <property type="term" value="P:regulation of DNA-templated transcription"/>
    <property type="evidence" value="ECO:0007669"/>
    <property type="project" value="InterPro"/>
</dbReference>
<evidence type="ECO:0000313" key="9">
    <source>
        <dbReference type="Proteomes" id="UP000433575"/>
    </source>
</evidence>
<dbReference type="Gene3D" id="3.40.930.10">
    <property type="entry name" value="Mannitol-specific EII, Chain A"/>
    <property type="match status" value="1"/>
</dbReference>
<dbReference type="InterPro" id="IPR036634">
    <property type="entry name" value="PRD_sf"/>
</dbReference>
<evidence type="ECO:0000259" key="6">
    <source>
        <dbReference type="PROSITE" id="PS51372"/>
    </source>
</evidence>
<dbReference type="InterPro" id="IPR011608">
    <property type="entry name" value="PRD"/>
</dbReference>
<dbReference type="InterPro" id="IPR050661">
    <property type="entry name" value="BglG_antiterminators"/>
</dbReference>
<dbReference type="Pfam" id="PF00359">
    <property type="entry name" value="PTS_EIIA_2"/>
    <property type="match status" value="1"/>
</dbReference>
<comment type="caution">
    <text evidence="7">The sequence shown here is derived from an EMBL/GenBank/DDBJ whole genome shotgun (WGS) entry which is preliminary data.</text>
</comment>
<dbReference type="PANTHER" id="PTHR30185">
    <property type="entry name" value="CRYPTIC BETA-GLUCOSIDE BGL OPERON ANTITERMINATOR"/>
    <property type="match status" value="1"/>
</dbReference>
<protein>
    <submittedName>
        <fullName evidence="7">HTH domain-containing protein</fullName>
    </submittedName>
</protein>
<keyword evidence="3" id="KW-0010">Activator</keyword>
<organism evidence="7 9">
    <name type="scientific">Holdemania massiliensis</name>
    <dbReference type="NCBI Taxonomy" id="1468449"/>
    <lineage>
        <taxon>Bacteria</taxon>
        <taxon>Bacillati</taxon>
        <taxon>Bacillota</taxon>
        <taxon>Erysipelotrichia</taxon>
        <taxon>Erysipelotrichales</taxon>
        <taxon>Erysipelotrichaceae</taxon>
        <taxon>Holdemania</taxon>
    </lineage>
</organism>
<gene>
    <name evidence="8" type="ORF">GKD88_13585</name>
    <name evidence="7" type="ORF">GKE08_13915</name>
</gene>
<dbReference type="InterPro" id="IPR013196">
    <property type="entry name" value="HTH_11"/>
</dbReference>
<dbReference type="Proteomes" id="UP000480929">
    <property type="component" value="Unassembled WGS sequence"/>
</dbReference>
<dbReference type="Pfam" id="PF08279">
    <property type="entry name" value="HTH_11"/>
    <property type="match status" value="1"/>
</dbReference>